<proteinExistence type="predicted"/>
<evidence type="ECO:0000313" key="1">
    <source>
        <dbReference type="EMBL" id="PWY82149.1"/>
    </source>
</evidence>
<dbReference type="Gene3D" id="3.40.50.720">
    <property type="entry name" value="NAD(P)-binding Rossmann-like Domain"/>
    <property type="match status" value="1"/>
</dbReference>
<evidence type="ECO:0000313" key="2">
    <source>
        <dbReference type="Proteomes" id="UP000247233"/>
    </source>
</evidence>
<dbReference type="GeneID" id="37065436"/>
<comment type="caution">
    <text evidence="1">The sequence shown here is derived from an EMBL/GenBank/DDBJ whole genome shotgun (WGS) entry which is preliminary data.</text>
</comment>
<dbReference type="OrthoDB" id="9876299at2759"/>
<dbReference type="AlphaFoldDB" id="A0A317W7U1"/>
<sequence>MRNSAYAPTKLVQHWYTKAMSSEDPWLTAFPVDPGWVSTAIGDRGAESFNTAKSPLTVEVSAAGLVRLIDASTRETHSGRLFRYDGGEEPW</sequence>
<organism evidence="1 2">
    <name type="scientific">Aspergillus heteromorphus CBS 117.55</name>
    <dbReference type="NCBI Taxonomy" id="1448321"/>
    <lineage>
        <taxon>Eukaryota</taxon>
        <taxon>Fungi</taxon>
        <taxon>Dikarya</taxon>
        <taxon>Ascomycota</taxon>
        <taxon>Pezizomycotina</taxon>
        <taxon>Eurotiomycetes</taxon>
        <taxon>Eurotiomycetidae</taxon>
        <taxon>Eurotiales</taxon>
        <taxon>Aspergillaceae</taxon>
        <taxon>Aspergillus</taxon>
        <taxon>Aspergillus subgen. Circumdati</taxon>
    </lineage>
</organism>
<name>A0A317W7U1_9EURO</name>
<keyword evidence="2" id="KW-1185">Reference proteome</keyword>
<dbReference type="VEuPathDB" id="FungiDB:BO70DRAFT_362065"/>
<dbReference type="RefSeq" id="XP_025399414.1">
    <property type="nucleotide sequence ID" value="XM_025543199.1"/>
</dbReference>
<dbReference type="EMBL" id="MSFL01000012">
    <property type="protein sequence ID" value="PWY82149.1"/>
    <property type="molecule type" value="Genomic_DNA"/>
</dbReference>
<dbReference type="InterPro" id="IPR036291">
    <property type="entry name" value="NAD(P)-bd_dom_sf"/>
</dbReference>
<dbReference type="Proteomes" id="UP000247233">
    <property type="component" value="Unassembled WGS sequence"/>
</dbReference>
<reference evidence="1 2" key="1">
    <citation type="submission" date="2016-12" db="EMBL/GenBank/DDBJ databases">
        <title>The genomes of Aspergillus section Nigri reveals drivers in fungal speciation.</title>
        <authorList>
            <consortium name="DOE Joint Genome Institute"/>
            <person name="Vesth T.C."/>
            <person name="Nybo J."/>
            <person name="Theobald S."/>
            <person name="Brandl J."/>
            <person name="Frisvad J.C."/>
            <person name="Nielsen K.F."/>
            <person name="Lyhne E.K."/>
            <person name="Kogle M.E."/>
            <person name="Kuo A."/>
            <person name="Riley R."/>
            <person name="Clum A."/>
            <person name="Nolan M."/>
            <person name="Lipzen A."/>
            <person name="Salamov A."/>
            <person name="Henrissat B."/>
            <person name="Wiebenga A."/>
            <person name="De Vries R.P."/>
            <person name="Grigoriev I.V."/>
            <person name="Mortensen U.H."/>
            <person name="Andersen M.R."/>
            <person name="Baker S.E."/>
        </authorList>
    </citation>
    <scope>NUCLEOTIDE SEQUENCE [LARGE SCALE GENOMIC DNA]</scope>
    <source>
        <strain evidence="1 2">CBS 117.55</strain>
    </source>
</reference>
<gene>
    <name evidence="1" type="ORF">BO70DRAFT_362065</name>
</gene>
<protein>
    <submittedName>
        <fullName evidence="1">Uncharacterized protein</fullName>
    </submittedName>
</protein>
<dbReference type="SUPFAM" id="SSF51735">
    <property type="entry name" value="NAD(P)-binding Rossmann-fold domains"/>
    <property type="match status" value="1"/>
</dbReference>
<accession>A0A317W7U1</accession>